<dbReference type="GO" id="GO:0005996">
    <property type="term" value="P:monosaccharide metabolic process"/>
    <property type="evidence" value="ECO:0007669"/>
    <property type="project" value="UniProtKB-ARBA"/>
</dbReference>
<sequence>MTAVQTLDIPSVKDQVSEQEWKLRVDLAALYRLVALYGWEDLLFTHISIRVPGPEHHFLMNPFGLMWDEITASSLVKIDLEGNIVMPSPYKVNKAGFTIHGGIHMSTDVHNCIIHTHSDDGVAVSTQKDGLLPITQHSMQVIPDLAYHDFEGIALNHDERSRLVADLGDKHCMILRNHGLLTVGKTAADTFLRHFFLERSCTMQVKALAGGAEIIVPSQETQTLVGQQGGMTKEDMKAERFSWEPLLRKLDRIDPSYRD</sequence>
<evidence type="ECO:0000259" key="2">
    <source>
        <dbReference type="SMART" id="SM01007"/>
    </source>
</evidence>
<name>A0Y7V9_9GAMM</name>
<dbReference type="SMART" id="SM01007">
    <property type="entry name" value="Aldolase_II"/>
    <property type="match status" value="1"/>
</dbReference>
<dbReference type="InterPro" id="IPR036409">
    <property type="entry name" value="Aldolase_II/adducin_N_sf"/>
</dbReference>
<dbReference type="Pfam" id="PF00596">
    <property type="entry name" value="Aldolase_II"/>
    <property type="match status" value="1"/>
</dbReference>
<dbReference type="Proteomes" id="UP000004931">
    <property type="component" value="Unassembled WGS sequence"/>
</dbReference>
<gene>
    <name evidence="3" type="ORF">GP2143_13196</name>
</gene>
<evidence type="ECO:0000313" key="4">
    <source>
        <dbReference type="Proteomes" id="UP000004931"/>
    </source>
</evidence>
<dbReference type="SUPFAM" id="SSF53639">
    <property type="entry name" value="AraD/HMP-PK domain-like"/>
    <property type="match status" value="1"/>
</dbReference>
<dbReference type="STRING" id="247633.GP2143_13196"/>
<organism evidence="3 4">
    <name type="scientific">marine gamma proteobacterium HTCC2143</name>
    <dbReference type="NCBI Taxonomy" id="247633"/>
    <lineage>
        <taxon>Bacteria</taxon>
        <taxon>Pseudomonadati</taxon>
        <taxon>Pseudomonadota</taxon>
        <taxon>Gammaproteobacteria</taxon>
        <taxon>Cellvibrionales</taxon>
        <taxon>Spongiibacteraceae</taxon>
        <taxon>BD1-7 clade</taxon>
    </lineage>
</organism>
<dbReference type="NCBIfam" id="NF005451">
    <property type="entry name" value="PRK07044.1"/>
    <property type="match status" value="1"/>
</dbReference>
<dbReference type="GO" id="GO:0005856">
    <property type="term" value="C:cytoskeleton"/>
    <property type="evidence" value="ECO:0007669"/>
    <property type="project" value="TreeGrafter"/>
</dbReference>
<feature type="domain" description="Class II aldolase/adducin N-terminal" evidence="2">
    <location>
        <begin position="25"/>
        <end position="205"/>
    </location>
</feature>
<dbReference type="eggNOG" id="COG0235">
    <property type="taxonomic scope" value="Bacteria"/>
</dbReference>
<dbReference type="GO" id="GO:0051015">
    <property type="term" value="F:actin filament binding"/>
    <property type="evidence" value="ECO:0007669"/>
    <property type="project" value="TreeGrafter"/>
</dbReference>
<accession>A0Y7V9</accession>
<keyword evidence="4" id="KW-1185">Reference proteome</keyword>
<evidence type="ECO:0000256" key="1">
    <source>
        <dbReference type="ARBA" id="ARBA00037961"/>
    </source>
</evidence>
<dbReference type="PANTHER" id="PTHR10672:SF3">
    <property type="entry name" value="PROTEIN HU-LI TAI SHAO"/>
    <property type="match status" value="1"/>
</dbReference>
<proteinExistence type="inferred from homology"/>
<dbReference type="InterPro" id="IPR001303">
    <property type="entry name" value="Aldolase_II/adducin_N"/>
</dbReference>
<dbReference type="PANTHER" id="PTHR10672">
    <property type="entry name" value="ADDUCIN"/>
    <property type="match status" value="1"/>
</dbReference>
<comment type="caution">
    <text evidence="3">The sequence shown here is derived from an EMBL/GenBank/DDBJ whole genome shotgun (WGS) entry which is preliminary data.</text>
</comment>
<dbReference type="EMBL" id="AAVT01000001">
    <property type="protein sequence ID" value="EAW32213.1"/>
    <property type="molecule type" value="Genomic_DNA"/>
</dbReference>
<protein>
    <recommendedName>
        <fullName evidence="2">Class II aldolase/adducin N-terminal domain-containing protein</fullName>
    </recommendedName>
</protein>
<evidence type="ECO:0000313" key="3">
    <source>
        <dbReference type="EMBL" id="EAW32213.1"/>
    </source>
</evidence>
<reference evidence="3 4" key="1">
    <citation type="journal article" date="2010" name="J. Bacteriol.">
        <title>Genome sequence of the oligotrophic marine Gammaproteobacterium HTCC2143, isolated from the Oregon Coast.</title>
        <authorList>
            <person name="Oh H.M."/>
            <person name="Kang I."/>
            <person name="Ferriera S."/>
            <person name="Giovannoni S.J."/>
            <person name="Cho J.C."/>
        </authorList>
    </citation>
    <scope>NUCLEOTIDE SEQUENCE [LARGE SCALE GENOMIC DNA]</scope>
    <source>
        <strain evidence="3 4">HTCC2143</strain>
    </source>
</reference>
<dbReference type="OrthoDB" id="8859181at2"/>
<dbReference type="InterPro" id="IPR051017">
    <property type="entry name" value="Aldolase-II_Adducin_sf"/>
</dbReference>
<dbReference type="AlphaFoldDB" id="A0Y7V9"/>
<dbReference type="Gene3D" id="3.40.225.10">
    <property type="entry name" value="Class II aldolase/adducin N-terminal domain"/>
    <property type="match status" value="1"/>
</dbReference>
<comment type="similarity">
    <text evidence="1">Belongs to the aldolase class II family.</text>
</comment>